<sequence>MTTTHDLPATAPRTDEPTGPAPLSLLLREGTRPEHEAAEGSTFVEELLGGRLTTAAYVDLALQLHAVYTALEEVAEEVRRTPAGAGVVFDELNRVPAIEADLAHLVGPGWRERAVPLPATAAYAAAIRAGGPDAGHYVAHAYTRYLGDLSGGQVIGRMVQRHYGVADEGVAFYAFPAIPKPKPFKDLYRARVDALDLTDAQRAAVVDEARAAFRHNRALFAALAETHRAA</sequence>
<keyword evidence="1 4" id="KW-0349">Heme</keyword>
<keyword evidence="8" id="KW-1185">Reference proteome</keyword>
<dbReference type="Proteomes" id="UP000642125">
    <property type="component" value="Unassembled WGS sequence"/>
</dbReference>
<dbReference type="GO" id="GO:0004392">
    <property type="term" value="F:heme oxygenase (decyclizing) activity"/>
    <property type="evidence" value="ECO:0007669"/>
    <property type="project" value="InterPro"/>
</dbReference>
<evidence type="ECO:0000256" key="5">
    <source>
        <dbReference type="PIRSR" id="PIRSR000343-2"/>
    </source>
</evidence>
<dbReference type="CDD" id="cd19165">
    <property type="entry name" value="HemeO"/>
    <property type="match status" value="1"/>
</dbReference>
<feature type="binding site" description="axial binding residue" evidence="5">
    <location>
        <position position="35"/>
    </location>
    <ligand>
        <name>heme b</name>
        <dbReference type="ChEBI" id="CHEBI:60344"/>
    </ligand>
    <ligandPart>
        <name>Fe</name>
        <dbReference type="ChEBI" id="CHEBI:18248"/>
    </ligandPart>
</feature>
<dbReference type="Pfam" id="PF01126">
    <property type="entry name" value="Heme_oxygenase"/>
    <property type="match status" value="1"/>
</dbReference>
<keyword evidence="2 5" id="KW-0479">Metal-binding</keyword>
<dbReference type="InterPro" id="IPR016084">
    <property type="entry name" value="Haem_Oase-like_multi-hlx"/>
</dbReference>
<keyword evidence="3 5" id="KW-0408">Iron</keyword>
<feature type="binding site" evidence="4">
    <location>
        <position position="189"/>
    </location>
    <ligand>
        <name>heme b</name>
        <dbReference type="ChEBI" id="CHEBI:60344"/>
    </ligand>
</feature>
<evidence type="ECO:0000256" key="4">
    <source>
        <dbReference type="PIRSR" id="PIRSR000343-1"/>
    </source>
</evidence>
<accession>A0A919PFU9</accession>
<name>A0A919PFU9_9CELL</name>
<dbReference type="InterPro" id="IPR016053">
    <property type="entry name" value="Haem_Oase-like"/>
</dbReference>
<dbReference type="SUPFAM" id="SSF48613">
    <property type="entry name" value="Heme oxygenase-like"/>
    <property type="match status" value="1"/>
</dbReference>
<feature type="binding site" evidence="4">
    <location>
        <position position="28"/>
    </location>
    <ligand>
        <name>heme b</name>
        <dbReference type="ChEBI" id="CHEBI:60344"/>
    </ligand>
</feature>
<dbReference type="RefSeq" id="WP_203670162.1">
    <property type="nucleotide sequence ID" value="NZ_BONO01000036.1"/>
</dbReference>
<dbReference type="AlphaFoldDB" id="A0A919PFU9"/>
<dbReference type="PANTHER" id="PTHR10720:SF0">
    <property type="entry name" value="HEME OXYGENASE"/>
    <property type="match status" value="1"/>
</dbReference>
<feature type="region of interest" description="Disordered" evidence="6">
    <location>
        <begin position="1"/>
        <end position="23"/>
    </location>
</feature>
<dbReference type="PANTHER" id="PTHR10720">
    <property type="entry name" value="HEME OXYGENASE"/>
    <property type="match status" value="1"/>
</dbReference>
<protein>
    <submittedName>
        <fullName evidence="7">Biliverdin-producing heme oxygenase</fullName>
    </submittedName>
</protein>
<evidence type="ECO:0000256" key="3">
    <source>
        <dbReference type="ARBA" id="ARBA00023004"/>
    </source>
</evidence>
<dbReference type="PIRSF" id="PIRSF000343">
    <property type="entry name" value="Haem_Oase"/>
    <property type="match status" value="1"/>
</dbReference>
<dbReference type="GO" id="GO:0020037">
    <property type="term" value="F:heme binding"/>
    <property type="evidence" value="ECO:0007669"/>
    <property type="project" value="TreeGrafter"/>
</dbReference>
<evidence type="ECO:0000313" key="8">
    <source>
        <dbReference type="Proteomes" id="UP000642125"/>
    </source>
</evidence>
<dbReference type="EMBL" id="BONO01000036">
    <property type="protein sequence ID" value="GIG38089.1"/>
    <property type="molecule type" value="Genomic_DNA"/>
</dbReference>
<evidence type="ECO:0000256" key="2">
    <source>
        <dbReference type="ARBA" id="ARBA00022723"/>
    </source>
</evidence>
<proteinExistence type="predicted"/>
<dbReference type="PRINTS" id="PR00088">
    <property type="entry name" value="HAEMOXYGNASE"/>
</dbReference>
<evidence type="ECO:0000313" key="7">
    <source>
        <dbReference type="EMBL" id="GIG38089.1"/>
    </source>
</evidence>
<dbReference type="InterPro" id="IPR002051">
    <property type="entry name" value="Haem_Oase"/>
</dbReference>
<evidence type="ECO:0000256" key="1">
    <source>
        <dbReference type="ARBA" id="ARBA00022617"/>
    </source>
</evidence>
<dbReference type="GO" id="GO:0046872">
    <property type="term" value="F:metal ion binding"/>
    <property type="evidence" value="ECO:0007669"/>
    <property type="project" value="UniProtKB-KW"/>
</dbReference>
<dbReference type="GO" id="GO:0042167">
    <property type="term" value="P:heme catabolic process"/>
    <property type="evidence" value="ECO:0007669"/>
    <property type="project" value="TreeGrafter"/>
</dbReference>
<evidence type="ECO:0000256" key="6">
    <source>
        <dbReference type="SAM" id="MobiDB-lite"/>
    </source>
</evidence>
<dbReference type="Gene3D" id="1.20.910.10">
    <property type="entry name" value="Heme oxygenase-like"/>
    <property type="match status" value="1"/>
</dbReference>
<reference evidence="7" key="1">
    <citation type="submission" date="2021-01" db="EMBL/GenBank/DDBJ databases">
        <title>Whole genome shotgun sequence of Cellulomonas pakistanensis NBRC 110800.</title>
        <authorList>
            <person name="Komaki H."/>
            <person name="Tamura T."/>
        </authorList>
    </citation>
    <scope>NUCLEOTIDE SEQUENCE</scope>
    <source>
        <strain evidence="7">NBRC 110800</strain>
    </source>
</reference>
<feature type="binding site" evidence="4">
    <location>
        <position position="142"/>
    </location>
    <ligand>
        <name>heme b</name>
        <dbReference type="ChEBI" id="CHEBI:60344"/>
    </ligand>
</feature>
<comment type="caution">
    <text evidence="7">The sequence shown here is derived from an EMBL/GenBank/DDBJ whole genome shotgun (WGS) entry which is preliminary data.</text>
</comment>
<dbReference type="GO" id="GO:0006788">
    <property type="term" value="P:heme oxidation"/>
    <property type="evidence" value="ECO:0007669"/>
    <property type="project" value="InterPro"/>
</dbReference>
<gene>
    <name evidence="7" type="ORF">Cpa01nite_34700</name>
</gene>
<organism evidence="7 8">
    <name type="scientific">Cellulomonas pakistanensis</name>
    <dbReference type="NCBI Taxonomy" id="992287"/>
    <lineage>
        <taxon>Bacteria</taxon>
        <taxon>Bacillati</taxon>
        <taxon>Actinomycetota</taxon>
        <taxon>Actinomycetes</taxon>
        <taxon>Micrococcales</taxon>
        <taxon>Cellulomonadaceae</taxon>
        <taxon>Cellulomonas</taxon>
    </lineage>
</organism>
<dbReference type="GO" id="GO:0006979">
    <property type="term" value="P:response to oxidative stress"/>
    <property type="evidence" value="ECO:0007669"/>
    <property type="project" value="TreeGrafter"/>
</dbReference>